<dbReference type="Proteomes" id="UP001595665">
    <property type="component" value="Unassembled WGS sequence"/>
</dbReference>
<gene>
    <name evidence="1" type="ORF">ACFOPH_01830</name>
</gene>
<evidence type="ECO:0000313" key="1">
    <source>
        <dbReference type="EMBL" id="MFC3456992.1"/>
    </source>
</evidence>
<name>A0ABV7PGH9_9BURK</name>
<sequence>MAKTTVDETETFEERTYYANKTLPKLYANSFALATAMLKSNLFRPGSGKRVVFSDYTKLNVTGGWTLEYKGEELRQDDQRLLLALIKLRSGQVVSNVITFIPRTFCRCEDTLNWADSSDSTKRLNESPRVL</sequence>
<comment type="caution">
    <text evidence="1">The sequence shown here is derived from an EMBL/GenBank/DDBJ whole genome shotgun (WGS) entry which is preliminary data.</text>
</comment>
<accession>A0ABV7PGH9</accession>
<keyword evidence="2" id="KW-1185">Reference proteome</keyword>
<organism evidence="1 2">
    <name type="scientific">Massilia haematophila</name>
    <dbReference type="NCBI Taxonomy" id="457923"/>
    <lineage>
        <taxon>Bacteria</taxon>
        <taxon>Pseudomonadati</taxon>
        <taxon>Pseudomonadota</taxon>
        <taxon>Betaproteobacteria</taxon>
        <taxon>Burkholderiales</taxon>
        <taxon>Oxalobacteraceae</taxon>
        <taxon>Telluria group</taxon>
        <taxon>Massilia</taxon>
    </lineage>
</organism>
<dbReference type="EMBL" id="JBHRVV010000001">
    <property type="protein sequence ID" value="MFC3456992.1"/>
    <property type="molecule type" value="Genomic_DNA"/>
</dbReference>
<evidence type="ECO:0000313" key="2">
    <source>
        <dbReference type="Proteomes" id="UP001595665"/>
    </source>
</evidence>
<dbReference type="RefSeq" id="WP_379733098.1">
    <property type="nucleotide sequence ID" value="NZ_JBHRVV010000001.1"/>
</dbReference>
<reference evidence="2" key="1">
    <citation type="journal article" date="2019" name="Int. J. Syst. Evol. Microbiol.">
        <title>The Global Catalogue of Microorganisms (GCM) 10K type strain sequencing project: providing services to taxonomists for standard genome sequencing and annotation.</title>
        <authorList>
            <consortium name="The Broad Institute Genomics Platform"/>
            <consortium name="The Broad Institute Genome Sequencing Center for Infectious Disease"/>
            <person name="Wu L."/>
            <person name="Ma J."/>
        </authorList>
    </citation>
    <scope>NUCLEOTIDE SEQUENCE [LARGE SCALE GENOMIC DNA]</scope>
    <source>
        <strain evidence="2">CCM 7480</strain>
    </source>
</reference>
<protein>
    <submittedName>
        <fullName evidence="1">Uncharacterized protein</fullName>
    </submittedName>
</protein>
<proteinExistence type="predicted"/>